<gene>
    <name evidence="2" type="ORF">A3Q56_07705</name>
</gene>
<evidence type="ECO:0000313" key="2">
    <source>
        <dbReference type="EMBL" id="OAF64580.1"/>
    </source>
</evidence>
<dbReference type="EMBL" id="LWCA01001740">
    <property type="protein sequence ID" value="OAF64580.1"/>
    <property type="molecule type" value="Genomic_DNA"/>
</dbReference>
<evidence type="ECO:0000256" key="1">
    <source>
        <dbReference type="SAM" id="Coils"/>
    </source>
</evidence>
<evidence type="ECO:0000313" key="3">
    <source>
        <dbReference type="Proteomes" id="UP000078046"/>
    </source>
</evidence>
<comment type="caution">
    <text evidence="2">The sequence shown here is derived from an EMBL/GenBank/DDBJ whole genome shotgun (WGS) entry which is preliminary data.</text>
</comment>
<proteinExistence type="predicted"/>
<dbReference type="AlphaFoldDB" id="A0A177ARX9"/>
<feature type="non-terminal residue" evidence="2">
    <location>
        <position position="159"/>
    </location>
</feature>
<reference evidence="2 3" key="1">
    <citation type="submission" date="2016-04" db="EMBL/GenBank/DDBJ databases">
        <title>The genome of Intoshia linei affirms orthonectids as highly simplified spiralians.</title>
        <authorList>
            <person name="Mikhailov K.V."/>
            <person name="Slusarev G.S."/>
            <person name="Nikitin M.A."/>
            <person name="Logacheva M.D."/>
            <person name="Penin A."/>
            <person name="Aleoshin V."/>
            <person name="Panchin Y.V."/>
        </authorList>
    </citation>
    <scope>NUCLEOTIDE SEQUENCE [LARGE SCALE GENOMIC DNA]</scope>
    <source>
        <strain evidence="2">Intl2013</strain>
        <tissue evidence="2">Whole animal</tissue>
    </source>
</reference>
<feature type="coiled-coil region" evidence="1">
    <location>
        <begin position="63"/>
        <end position="101"/>
    </location>
</feature>
<keyword evidence="1" id="KW-0175">Coiled coil</keyword>
<name>A0A177ARX9_9BILA</name>
<sequence>MSRIAPQWSRIKKIENTNLEYDNLEKISDVRFSNDTLSTNLTSHIKSKANAIDEVEFSNRHLIEKYKAENNNLENNMKFIKTKHSEMLILLQNEIDTLKNRNKVKTLFSKFLKFLHVETTLSINVRDLSHISLVKDISIKSVLRSKYFYDKFEKLRNNA</sequence>
<dbReference type="Proteomes" id="UP000078046">
    <property type="component" value="Unassembled WGS sequence"/>
</dbReference>
<keyword evidence="3" id="KW-1185">Reference proteome</keyword>
<protein>
    <submittedName>
        <fullName evidence="2">Uncharacterized protein</fullName>
    </submittedName>
</protein>
<organism evidence="2 3">
    <name type="scientific">Intoshia linei</name>
    <dbReference type="NCBI Taxonomy" id="1819745"/>
    <lineage>
        <taxon>Eukaryota</taxon>
        <taxon>Metazoa</taxon>
        <taxon>Spiralia</taxon>
        <taxon>Lophotrochozoa</taxon>
        <taxon>Mesozoa</taxon>
        <taxon>Orthonectida</taxon>
        <taxon>Rhopaluridae</taxon>
        <taxon>Intoshia</taxon>
    </lineage>
</organism>
<accession>A0A177ARX9</accession>